<feature type="transmembrane region" description="Helical" evidence="1">
    <location>
        <begin position="61"/>
        <end position="77"/>
    </location>
</feature>
<keyword evidence="1" id="KW-0812">Transmembrane</keyword>
<gene>
    <name evidence="2" type="ORF">VIBNISOn1_1840092</name>
</gene>
<keyword evidence="1" id="KW-1133">Transmembrane helix</keyword>
<name>A0AAV2VQM5_9VIBR</name>
<comment type="caution">
    <text evidence="2">The sequence shown here is derived from an EMBL/GenBank/DDBJ whole genome shotgun (WGS) entry which is preliminary data.</text>
</comment>
<dbReference type="RefSeq" id="WP_022611767.1">
    <property type="nucleotide sequence ID" value="NZ_LK391965.1"/>
</dbReference>
<evidence type="ECO:0000313" key="2">
    <source>
        <dbReference type="EMBL" id="CCO46709.1"/>
    </source>
</evidence>
<dbReference type="AlphaFoldDB" id="A0AAV2VQM5"/>
<proteinExistence type="predicted"/>
<evidence type="ECO:0000313" key="3">
    <source>
        <dbReference type="Proteomes" id="UP000018211"/>
    </source>
</evidence>
<protein>
    <recommendedName>
        <fullName evidence="4">Peptidase M48 domain-containing protein</fullName>
    </recommendedName>
</protein>
<dbReference type="EMBL" id="CAOF01000095">
    <property type="protein sequence ID" value="CCO46709.1"/>
    <property type="molecule type" value="Genomic_DNA"/>
</dbReference>
<evidence type="ECO:0000256" key="1">
    <source>
        <dbReference type="SAM" id="Phobius"/>
    </source>
</evidence>
<organism evidence="2 3">
    <name type="scientific">Vibrio nigripulchritudo SOn1</name>
    <dbReference type="NCBI Taxonomy" id="1238450"/>
    <lineage>
        <taxon>Bacteria</taxon>
        <taxon>Pseudomonadati</taxon>
        <taxon>Pseudomonadota</taxon>
        <taxon>Gammaproteobacteria</taxon>
        <taxon>Vibrionales</taxon>
        <taxon>Vibrionaceae</taxon>
        <taxon>Vibrio</taxon>
    </lineage>
</organism>
<accession>A0AAV2VQM5</accession>
<evidence type="ECO:0008006" key="4">
    <source>
        <dbReference type="Google" id="ProtNLM"/>
    </source>
</evidence>
<reference evidence="2 3" key="1">
    <citation type="journal article" date="2013" name="ISME J.">
        <title>Comparative genomics of pathogenic lineages of Vibrio nigripulchritudo identifies virulence-associated traits.</title>
        <authorList>
            <person name="Goudenege D."/>
            <person name="Labreuche Y."/>
            <person name="Krin E."/>
            <person name="Ansquer D."/>
            <person name="Mangenot S."/>
            <person name="Calteau A."/>
            <person name="Medigue C."/>
            <person name="Mazel D."/>
            <person name="Polz M.F."/>
            <person name="Le Roux F."/>
        </authorList>
    </citation>
    <scope>NUCLEOTIDE SEQUENCE [LARGE SCALE GENOMIC DNA]</scope>
    <source>
        <strain evidence="2 3">SOn1</strain>
    </source>
</reference>
<feature type="transmembrane region" description="Helical" evidence="1">
    <location>
        <begin position="83"/>
        <end position="103"/>
    </location>
</feature>
<keyword evidence="1" id="KW-0472">Membrane</keyword>
<dbReference type="Proteomes" id="UP000018211">
    <property type="component" value="Unassembled WGS sequence"/>
</dbReference>
<sequence>MQRLLSLTHHLLSYCWYHVRYSNKMPAWQQGNSRLFIITLRPETIGDQGVLAHEKCHVKQWWCWFIPLFLFGWTIMYTLGHTMIGLIASSAILGGSTAIHPILYRLIRRYRLWCEVEAYKAQIKFGSYPNNDFAVRALLNPNYDLKLTYERARYLVLIKN</sequence>